<proteinExistence type="predicted"/>
<feature type="region of interest" description="Disordered" evidence="1">
    <location>
        <begin position="92"/>
        <end position="124"/>
    </location>
</feature>
<dbReference type="AlphaFoldDB" id="A0A6J6I683"/>
<evidence type="ECO:0000256" key="1">
    <source>
        <dbReference type="SAM" id="MobiDB-lite"/>
    </source>
</evidence>
<protein>
    <submittedName>
        <fullName evidence="2">Unannotated protein</fullName>
    </submittedName>
</protein>
<reference evidence="2" key="1">
    <citation type="submission" date="2020-05" db="EMBL/GenBank/DDBJ databases">
        <authorList>
            <person name="Chiriac C."/>
            <person name="Salcher M."/>
            <person name="Ghai R."/>
            <person name="Kavagutti S V."/>
        </authorList>
    </citation>
    <scope>NUCLEOTIDE SEQUENCE</scope>
</reference>
<feature type="compositionally biased region" description="Polar residues" evidence="1">
    <location>
        <begin position="168"/>
        <end position="181"/>
    </location>
</feature>
<feature type="region of interest" description="Disordered" evidence="1">
    <location>
        <begin position="166"/>
        <end position="207"/>
    </location>
</feature>
<feature type="compositionally biased region" description="Polar residues" evidence="1">
    <location>
        <begin position="198"/>
        <end position="207"/>
    </location>
</feature>
<feature type="compositionally biased region" description="Low complexity" evidence="1">
    <location>
        <begin position="92"/>
        <end position="104"/>
    </location>
</feature>
<evidence type="ECO:0000313" key="2">
    <source>
        <dbReference type="EMBL" id="CAB4621972.1"/>
    </source>
</evidence>
<organism evidence="2">
    <name type="scientific">freshwater metagenome</name>
    <dbReference type="NCBI Taxonomy" id="449393"/>
    <lineage>
        <taxon>unclassified sequences</taxon>
        <taxon>metagenomes</taxon>
        <taxon>ecological metagenomes</taxon>
    </lineage>
</organism>
<accession>A0A6J6I683</accession>
<sequence>MVPHVDAGIAGPSTLSALGTKAIVGTRWSPDKRRSVLTCRRGNCTSASRAHEVANARARSSSSASKSLARSLMRRGSIMMMRASSPMWSVSSSSRSVSHGSQLSMPSKIWPSERRSHCSRPHGSEATNVAAFSFTPSTYKSSRAGKISVVAKSSVLRWSEMVKRVRRSTSSPHMSTRTGSASVAGKMSTMAPRRANSPRCSTTVSRR</sequence>
<dbReference type="EMBL" id="CAEZUX010000162">
    <property type="protein sequence ID" value="CAB4621972.1"/>
    <property type="molecule type" value="Genomic_DNA"/>
</dbReference>
<name>A0A6J6I683_9ZZZZ</name>
<gene>
    <name evidence="2" type="ORF">UFOPK1874_01112</name>
</gene>